<organism evidence="1 2">
    <name type="scientific">Gossypium harknessii</name>
    <dbReference type="NCBI Taxonomy" id="34285"/>
    <lineage>
        <taxon>Eukaryota</taxon>
        <taxon>Viridiplantae</taxon>
        <taxon>Streptophyta</taxon>
        <taxon>Embryophyta</taxon>
        <taxon>Tracheophyta</taxon>
        <taxon>Spermatophyta</taxon>
        <taxon>Magnoliopsida</taxon>
        <taxon>eudicotyledons</taxon>
        <taxon>Gunneridae</taxon>
        <taxon>Pentapetalae</taxon>
        <taxon>rosids</taxon>
        <taxon>malvids</taxon>
        <taxon>Malvales</taxon>
        <taxon>Malvaceae</taxon>
        <taxon>Malvoideae</taxon>
        <taxon>Gossypium</taxon>
    </lineage>
</organism>
<comment type="caution">
    <text evidence="1">The sequence shown here is derived from an EMBL/GenBank/DDBJ whole genome shotgun (WGS) entry which is preliminary data.</text>
</comment>
<gene>
    <name evidence="1" type="ORF">Gohar_009387</name>
</gene>
<dbReference type="AlphaFoldDB" id="A0A7J9GMN9"/>
<sequence>MNEGIDMVVDDEPKSTLSWKDKLLGNLASGSKELGTQIWFADDDKIELMDKDITRLVVNAIPVINFSERVNQILIKNMATTVVLINGHLHRVEFESLLVVCFGYG</sequence>
<evidence type="ECO:0000313" key="1">
    <source>
        <dbReference type="EMBL" id="MBA0798833.1"/>
    </source>
</evidence>
<keyword evidence="2" id="KW-1185">Reference proteome</keyword>
<dbReference type="Proteomes" id="UP000593560">
    <property type="component" value="Unassembled WGS sequence"/>
</dbReference>
<dbReference type="OrthoDB" id="1001682at2759"/>
<reference evidence="1 2" key="1">
    <citation type="journal article" date="2019" name="Genome Biol. Evol.">
        <title>Insights into the evolution of the New World diploid cottons (Gossypium, subgenus Houzingenia) based on genome sequencing.</title>
        <authorList>
            <person name="Grover C.E."/>
            <person name="Arick M.A. 2nd"/>
            <person name="Thrash A."/>
            <person name="Conover J.L."/>
            <person name="Sanders W.S."/>
            <person name="Peterson D.G."/>
            <person name="Frelichowski J.E."/>
            <person name="Scheffler J.A."/>
            <person name="Scheffler B.E."/>
            <person name="Wendel J.F."/>
        </authorList>
    </citation>
    <scope>NUCLEOTIDE SEQUENCE [LARGE SCALE GENOMIC DNA]</scope>
    <source>
        <strain evidence="1">0</strain>
        <tissue evidence="1">Leaf</tissue>
    </source>
</reference>
<dbReference type="EMBL" id="JABFAD010000005">
    <property type="protein sequence ID" value="MBA0798833.1"/>
    <property type="molecule type" value="Genomic_DNA"/>
</dbReference>
<protein>
    <submittedName>
        <fullName evidence="1">Uncharacterized protein</fullName>
    </submittedName>
</protein>
<evidence type="ECO:0000313" key="2">
    <source>
        <dbReference type="Proteomes" id="UP000593560"/>
    </source>
</evidence>
<proteinExistence type="predicted"/>
<name>A0A7J9GMN9_9ROSI</name>
<accession>A0A7J9GMN9</accession>